<evidence type="ECO:0000313" key="1">
    <source>
        <dbReference type="EMBL" id="CAD8191348.1"/>
    </source>
</evidence>
<organism evidence="1 2">
    <name type="scientific">Paramecium pentaurelia</name>
    <dbReference type="NCBI Taxonomy" id="43138"/>
    <lineage>
        <taxon>Eukaryota</taxon>
        <taxon>Sar</taxon>
        <taxon>Alveolata</taxon>
        <taxon>Ciliophora</taxon>
        <taxon>Intramacronucleata</taxon>
        <taxon>Oligohymenophorea</taxon>
        <taxon>Peniculida</taxon>
        <taxon>Parameciidae</taxon>
        <taxon>Paramecium</taxon>
    </lineage>
</organism>
<reference evidence="1" key="1">
    <citation type="submission" date="2021-01" db="EMBL/GenBank/DDBJ databases">
        <authorList>
            <consortium name="Genoscope - CEA"/>
            <person name="William W."/>
        </authorList>
    </citation>
    <scope>NUCLEOTIDE SEQUENCE</scope>
</reference>
<proteinExistence type="predicted"/>
<gene>
    <name evidence="1" type="ORF">PPENT_87.1.T0980208</name>
</gene>
<comment type="caution">
    <text evidence="1">The sequence shown here is derived from an EMBL/GenBank/DDBJ whole genome shotgun (WGS) entry which is preliminary data.</text>
</comment>
<dbReference type="EMBL" id="CAJJDO010000098">
    <property type="protein sequence ID" value="CAD8191348.1"/>
    <property type="molecule type" value="Genomic_DNA"/>
</dbReference>
<accession>A0A8S1WMX5</accession>
<sequence length="94" mass="11678">MISRYHKYFGIHIFSQNINLIGRVDKYSLLVLHNNKFYINCNYLLNMIYINNNIHMDLKYIYFQLKLIHHLNLMMQTLDFHELKMEFKMQNQEF</sequence>
<name>A0A8S1WMX5_9CILI</name>
<dbReference type="AlphaFoldDB" id="A0A8S1WMX5"/>
<keyword evidence="2" id="KW-1185">Reference proteome</keyword>
<protein>
    <submittedName>
        <fullName evidence="1">Uncharacterized protein</fullName>
    </submittedName>
</protein>
<evidence type="ECO:0000313" key="2">
    <source>
        <dbReference type="Proteomes" id="UP000689195"/>
    </source>
</evidence>
<dbReference type="Proteomes" id="UP000689195">
    <property type="component" value="Unassembled WGS sequence"/>
</dbReference>